<evidence type="ECO:0008006" key="2">
    <source>
        <dbReference type="Google" id="ProtNLM"/>
    </source>
</evidence>
<evidence type="ECO:0000313" key="1">
    <source>
        <dbReference type="EMBL" id="KKL59672.1"/>
    </source>
</evidence>
<gene>
    <name evidence="1" type="ORF">LCGC14_2212980</name>
</gene>
<organism evidence="1">
    <name type="scientific">marine sediment metagenome</name>
    <dbReference type="NCBI Taxonomy" id="412755"/>
    <lineage>
        <taxon>unclassified sequences</taxon>
        <taxon>metagenomes</taxon>
        <taxon>ecological metagenomes</taxon>
    </lineage>
</organism>
<accession>A0A0F9G8S0</accession>
<proteinExistence type="predicted"/>
<reference evidence="1" key="1">
    <citation type="journal article" date="2015" name="Nature">
        <title>Complex archaea that bridge the gap between prokaryotes and eukaryotes.</title>
        <authorList>
            <person name="Spang A."/>
            <person name="Saw J.H."/>
            <person name="Jorgensen S.L."/>
            <person name="Zaremba-Niedzwiedzka K."/>
            <person name="Martijn J."/>
            <person name="Lind A.E."/>
            <person name="van Eijk R."/>
            <person name="Schleper C."/>
            <person name="Guy L."/>
            <person name="Ettema T.J."/>
        </authorList>
    </citation>
    <scope>NUCLEOTIDE SEQUENCE</scope>
</reference>
<protein>
    <recommendedName>
        <fullName evidence="2">HTH cro/C1-type domain-containing protein</fullName>
    </recommendedName>
</protein>
<sequence>MSYGTFAEAARGHRLGLKMSLRKFCLDNSLEPGNTSKLERGLLPPPKGERLRVYALALSLVEGTDDWQEFCDLAAAAKGEFPEDLRDQELVLQLPALFRTMRGDPPTDEQLDHIVDLLKKR</sequence>
<dbReference type="EMBL" id="LAZR01029406">
    <property type="protein sequence ID" value="KKL59672.1"/>
    <property type="molecule type" value="Genomic_DNA"/>
</dbReference>
<name>A0A0F9G8S0_9ZZZZ</name>
<dbReference type="AlphaFoldDB" id="A0A0F9G8S0"/>
<comment type="caution">
    <text evidence="1">The sequence shown here is derived from an EMBL/GenBank/DDBJ whole genome shotgun (WGS) entry which is preliminary data.</text>
</comment>